<feature type="compositionally biased region" description="Basic and acidic residues" evidence="1">
    <location>
        <begin position="19"/>
        <end position="28"/>
    </location>
</feature>
<dbReference type="AlphaFoldDB" id="A0A2N9FNI6"/>
<feature type="region of interest" description="Disordered" evidence="1">
    <location>
        <begin position="95"/>
        <end position="115"/>
    </location>
</feature>
<sequence>MNSCSLSWASYCSSASEFRPNEESDGRKGASPSRTAPAQHHVPLAPPSAQRRTPIAPLPAQCCTPIAPLPAQRCALLTPPPAQRRAPLAPCLRDNQTTASNHRRSPDLIVHSPQSRSGPRLSFKLGFLSEHKSPLGLGFIGECGSLWFGFTG</sequence>
<organism evidence="2">
    <name type="scientific">Fagus sylvatica</name>
    <name type="common">Beechnut</name>
    <dbReference type="NCBI Taxonomy" id="28930"/>
    <lineage>
        <taxon>Eukaryota</taxon>
        <taxon>Viridiplantae</taxon>
        <taxon>Streptophyta</taxon>
        <taxon>Embryophyta</taxon>
        <taxon>Tracheophyta</taxon>
        <taxon>Spermatophyta</taxon>
        <taxon>Magnoliopsida</taxon>
        <taxon>eudicotyledons</taxon>
        <taxon>Gunneridae</taxon>
        <taxon>Pentapetalae</taxon>
        <taxon>rosids</taxon>
        <taxon>fabids</taxon>
        <taxon>Fagales</taxon>
        <taxon>Fagaceae</taxon>
        <taxon>Fagus</taxon>
    </lineage>
</organism>
<reference evidence="2" key="1">
    <citation type="submission" date="2018-02" db="EMBL/GenBank/DDBJ databases">
        <authorList>
            <person name="Cohen D.B."/>
            <person name="Kent A.D."/>
        </authorList>
    </citation>
    <scope>NUCLEOTIDE SEQUENCE</scope>
</reference>
<accession>A0A2N9FNI6</accession>
<dbReference type="EMBL" id="OIVN01001022">
    <property type="protein sequence ID" value="SPC88822.1"/>
    <property type="molecule type" value="Genomic_DNA"/>
</dbReference>
<proteinExistence type="predicted"/>
<name>A0A2N9FNI6_FAGSY</name>
<protein>
    <submittedName>
        <fullName evidence="2">Uncharacterized protein</fullName>
    </submittedName>
</protein>
<evidence type="ECO:0000256" key="1">
    <source>
        <dbReference type="SAM" id="MobiDB-lite"/>
    </source>
</evidence>
<gene>
    <name evidence="2" type="ORF">FSB_LOCUS16704</name>
</gene>
<feature type="region of interest" description="Disordered" evidence="1">
    <location>
        <begin position="17"/>
        <end position="55"/>
    </location>
</feature>
<evidence type="ECO:0000313" key="2">
    <source>
        <dbReference type="EMBL" id="SPC88822.1"/>
    </source>
</evidence>